<name>A0ABV0B8U4_9SPHN</name>
<protein>
    <recommendedName>
        <fullName evidence="2">DNA-directed DNA polymerase</fullName>
        <ecNumber evidence="2">2.7.7.7</ecNumber>
    </recommendedName>
</protein>
<evidence type="ECO:0000256" key="6">
    <source>
        <dbReference type="SAM" id="MobiDB-lite"/>
    </source>
</evidence>
<evidence type="ECO:0000259" key="9">
    <source>
        <dbReference type="Pfam" id="PF20114"/>
    </source>
</evidence>
<reference evidence="10 11" key="1">
    <citation type="submission" date="2024-05" db="EMBL/GenBank/DDBJ databases">
        <title>Sphingomonas sp. HF-S3 16S ribosomal RNA gene Genome sequencing and assembly.</title>
        <authorList>
            <person name="Lee H."/>
        </authorList>
    </citation>
    <scope>NUCLEOTIDE SEQUENCE [LARGE SCALE GENOMIC DNA]</scope>
    <source>
        <strain evidence="10 11">HF-S3</strain>
    </source>
</reference>
<comment type="subunit">
    <text evidence="1">Monomer.</text>
</comment>
<gene>
    <name evidence="10" type="ORF">TPR58_09055</name>
</gene>
<keyword evidence="3" id="KW-0227">DNA damage</keyword>
<feature type="domain" description="DUF6504" evidence="9">
    <location>
        <begin position="538"/>
        <end position="618"/>
    </location>
</feature>
<dbReference type="InterPro" id="IPR045443">
    <property type="entry name" value="DUF6504"/>
</dbReference>
<sequence>MKRVAALYLPHWSIDRLRRAERTSAPPEAQRIPASLDAMRDAVAAEQDHACSVPRGGGWRPGARWAREDDGVHARVAALPDTRRPAKHEIGRRDEAAGHPFRAMPPDEGGSGNVLPHVRATGAGAAPLVTALRAENRNLIGAACPLALSIGLAPGMAITQARVLVPGLDIRPADPEGDRAELHRLAIALARHFSPIVAIADDETLAIEVSGTDHLFGGEAMMAKRIIRLLARLGYVARIAVADTLGAAHALSRQARPVTICPVGRHAEAIAALPVRALRIDARDNELLKRLGIDRIGELAEIPRAPLVKRFGKQIAIRIHQALGALPEPLNPVVPPQPIAATRRFAEPIATPEAIEHWLGLLVPRIVAALAERGLGALRIELVADRVDGVPQNIRIGLARPSRDPAHLLRLLLRRMESIEPGFGIDAMALHVRRADLLGPEPVVERLDEDVAPDLAPLVDTLATRIGLQRMWRMRPIESDVPERSIARAPVLDPPARSAAPMKADDVRRLDRSPALEPWHPHWPKPARLLRRPERIDHVMAELPDHAPRRFTWRGTAHKIVRADGPERVHGEWWKRASETHSVRDYFRVEDDQGRRYWLFRKGDGERSVTGDLSWYLHGVFG</sequence>
<comment type="caution">
    <text evidence="10">The sequence shown here is derived from an EMBL/GenBank/DDBJ whole genome shotgun (WGS) entry which is preliminary data.</text>
</comment>
<evidence type="ECO:0000313" key="11">
    <source>
        <dbReference type="Proteomes" id="UP001427805"/>
    </source>
</evidence>
<organism evidence="10 11">
    <name type="scientific">Sphingomonas rustica</name>
    <dbReference type="NCBI Taxonomy" id="3103142"/>
    <lineage>
        <taxon>Bacteria</taxon>
        <taxon>Pseudomonadati</taxon>
        <taxon>Pseudomonadota</taxon>
        <taxon>Alphaproteobacteria</taxon>
        <taxon>Sphingomonadales</taxon>
        <taxon>Sphingomonadaceae</taxon>
        <taxon>Sphingomonas</taxon>
    </lineage>
</organism>
<dbReference type="Pfam" id="PF11799">
    <property type="entry name" value="IMS_C"/>
    <property type="match status" value="1"/>
</dbReference>
<dbReference type="Pfam" id="PF20114">
    <property type="entry name" value="DUF6504"/>
    <property type="match status" value="1"/>
</dbReference>
<dbReference type="RefSeq" id="WP_346246307.1">
    <property type="nucleotide sequence ID" value="NZ_JBDIZK010000004.1"/>
</dbReference>
<dbReference type="InterPro" id="IPR017961">
    <property type="entry name" value="DNA_pol_Y-fam_little_finger"/>
</dbReference>
<evidence type="ECO:0000259" key="8">
    <source>
        <dbReference type="Pfam" id="PF11799"/>
    </source>
</evidence>
<feature type="domain" description="UmuC" evidence="7">
    <location>
        <begin position="135"/>
        <end position="251"/>
    </location>
</feature>
<dbReference type="InterPro" id="IPR050356">
    <property type="entry name" value="SulA_CellDiv_inhibitor"/>
</dbReference>
<dbReference type="EC" id="2.7.7.7" evidence="2"/>
<dbReference type="SUPFAM" id="SSF56672">
    <property type="entry name" value="DNA/RNA polymerases"/>
    <property type="match status" value="1"/>
</dbReference>
<dbReference type="PANTHER" id="PTHR35369:SF2">
    <property type="entry name" value="BLR3025 PROTEIN"/>
    <property type="match status" value="1"/>
</dbReference>
<evidence type="ECO:0000313" key="10">
    <source>
        <dbReference type="EMBL" id="MEN3747316.1"/>
    </source>
</evidence>
<dbReference type="EMBL" id="JBDIZK010000004">
    <property type="protein sequence ID" value="MEN3747316.1"/>
    <property type="molecule type" value="Genomic_DNA"/>
</dbReference>
<dbReference type="InterPro" id="IPR001126">
    <property type="entry name" value="UmuC"/>
</dbReference>
<proteinExistence type="predicted"/>
<evidence type="ECO:0000259" key="7">
    <source>
        <dbReference type="Pfam" id="PF00817"/>
    </source>
</evidence>
<accession>A0ABV0B8U4</accession>
<keyword evidence="11" id="KW-1185">Reference proteome</keyword>
<evidence type="ECO:0000256" key="2">
    <source>
        <dbReference type="ARBA" id="ARBA00012417"/>
    </source>
</evidence>
<dbReference type="PANTHER" id="PTHR35369">
    <property type="entry name" value="BLR3025 PROTEIN-RELATED"/>
    <property type="match status" value="1"/>
</dbReference>
<dbReference type="InterPro" id="IPR043502">
    <property type="entry name" value="DNA/RNA_pol_sf"/>
</dbReference>
<evidence type="ECO:0000256" key="3">
    <source>
        <dbReference type="ARBA" id="ARBA00022763"/>
    </source>
</evidence>
<dbReference type="Proteomes" id="UP001427805">
    <property type="component" value="Unassembled WGS sequence"/>
</dbReference>
<evidence type="ECO:0000256" key="5">
    <source>
        <dbReference type="ARBA" id="ARBA00049244"/>
    </source>
</evidence>
<comment type="catalytic activity">
    <reaction evidence="5">
        <text>DNA(n) + a 2'-deoxyribonucleoside 5'-triphosphate = DNA(n+1) + diphosphate</text>
        <dbReference type="Rhea" id="RHEA:22508"/>
        <dbReference type="Rhea" id="RHEA-COMP:17339"/>
        <dbReference type="Rhea" id="RHEA-COMP:17340"/>
        <dbReference type="ChEBI" id="CHEBI:33019"/>
        <dbReference type="ChEBI" id="CHEBI:61560"/>
        <dbReference type="ChEBI" id="CHEBI:173112"/>
        <dbReference type="EC" id="2.7.7.7"/>
    </reaction>
</comment>
<evidence type="ECO:0000256" key="1">
    <source>
        <dbReference type="ARBA" id="ARBA00011245"/>
    </source>
</evidence>
<dbReference type="CDD" id="cd03468">
    <property type="entry name" value="PolY_like"/>
    <property type="match status" value="1"/>
</dbReference>
<comment type="function">
    <text evidence="4">Poorly processive, error-prone DNA polymerase involved in untargeted mutagenesis. Copies undamaged DNA at stalled replication forks, which arise in vivo from mismatched or misaligned primer ends. These misaligned primers can be extended by PolIV. Exhibits no 3'-5' exonuclease (proofreading) activity. May be involved in translesional synthesis, in conjunction with the beta clamp from PolIII.</text>
</comment>
<dbReference type="Pfam" id="PF00817">
    <property type="entry name" value="IMS"/>
    <property type="match status" value="1"/>
</dbReference>
<evidence type="ECO:0000256" key="4">
    <source>
        <dbReference type="ARBA" id="ARBA00025589"/>
    </source>
</evidence>
<feature type="domain" description="DNA polymerase Y-family little finger" evidence="8">
    <location>
        <begin position="337"/>
        <end position="425"/>
    </location>
</feature>
<feature type="region of interest" description="Disordered" evidence="6">
    <location>
        <begin position="89"/>
        <end position="109"/>
    </location>
</feature>